<evidence type="ECO:0000313" key="4">
    <source>
        <dbReference type="Proteomes" id="UP000032671"/>
    </source>
</evidence>
<dbReference type="Proteomes" id="UP000032671">
    <property type="component" value="Unassembled WGS sequence"/>
</dbReference>
<dbReference type="InterPro" id="IPR053136">
    <property type="entry name" value="UTP_pyrophosphatase-like"/>
</dbReference>
<evidence type="ECO:0000313" key="2">
    <source>
        <dbReference type="EMBL" id="GAN59750.1"/>
    </source>
</evidence>
<organism evidence="2 4">
    <name type="scientific">Acetobacter cibinongensis</name>
    <dbReference type="NCBI Taxonomy" id="146475"/>
    <lineage>
        <taxon>Bacteria</taxon>
        <taxon>Pseudomonadati</taxon>
        <taxon>Pseudomonadota</taxon>
        <taxon>Alphaproteobacteria</taxon>
        <taxon>Acetobacterales</taxon>
        <taxon>Acetobacteraceae</taxon>
        <taxon>Acetobacter</taxon>
    </lineage>
</organism>
<dbReference type="STRING" id="1231339.Abci_007_153"/>
<reference evidence="3 5" key="2">
    <citation type="submission" date="2019-07" db="EMBL/GenBank/DDBJ databases">
        <title>Whole genome shotgun sequence of Acetobacter cibinongensis NBRC 16605.</title>
        <authorList>
            <person name="Hosoyama A."/>
            <person name="Uohara A."/>
            <person name="Ohji S."/>
            <person name="Ichikawa N."/>
        </authorList>
    </citation>
    <scope>NUCLEOTIDE SEQUENCE [LARGE SCALE GENOMIC DNA]</scope>
    <source>
        <strain evidence="3 5">NBRC 16605</strain>
    </source>
</reference>
<keyword evidence="5" id="KW-1185">Reference proteome</keyword>
<accession>A0A6N3SQ86</accession>
<dbReference type="PANTHER" id="PTHR30399:SF1">
    <property type="entry name" value="UTP PYROPHOSPHATASE"/>
    <property type="match status" value="1"/>
</dbReference>
<dbReference type="PANTHER" id="PTHR30399">
    <property type="entry name" value="UNCHARACTERIZED PROTEIN YGJP"/>
    <property type="match status" value="1"/>
</dbReference>
<dbReference type="AlphaFoldDB" id="A0A0D6N222"/>
<feature type="domain" description="YgjP-like metallopeptidase" evidence="1">
    <location>
        <begin position="26"/>
        <end position="222"/>
    </location>
</feature>
<reference evidence="2 4" key="1">
    <citation type="submission" date="2012-11" db="EMBL/GenBank/DDBJ databases">
        <title>Whole genome sequence of Acetobacter cibinongensis 4H-1.</title>
        <authorList>
            <person name="Azuma Y."/>
            <person name="Higashiura N."/>
            <person name="Hirakawa H."/>
            <person name="Matsushita K."/>
        </authorList>
    </citation>
    <scope>NUCLEOTIDE SEQUENCE [LARGE SCALE GENOMIC DNA]</scope>
    <source>
        <strain evidence="2 4">4H-1</strain>
    </source>
</reference>
<dbReference type="Pfam" id="PF01863">
    <property type="entry name" value="YgjP-like"/>
    <property type="match status" value="1"/>
</dbReference>
<dbReference type="EMBL" id="BJVU01000008">
    <property type="protein sequence ID" value="GEL59272.1"/>
    <property type="molecule type" value="Genomic_DNA"/>
</dbReference>
<protein>
    <recommendedName>
        <fullName evidence="1">YgjP-like metallopeptidase domain-containing protein</fullName>
    </recommendedName>
</protein>
<gene>
    <name evidence="2" type="ORF">Abci_007_153</name>
    <name evidence="3" type="ORF">ACI01nite_18740</name>
</gene>
<sequence length="232" mass="26608">MPHPETLQFGTVTVPLIWRASPRTRRVSLRLDPKKQALLITYPPTYPLQHILDFLQKQQKWIIARFEKLKSQSFSFLDGNTIPIAGKLYTIQHQPQGRGGAWLDGDTLIVTGQSDFIARRVTDFLKHHARILLTEELRHIAQAANLTPSKVDIRDTASRWGSCNSAGRIMLSWRLVMAPHPVRHYIIAHELAHLKHMNHSANFWSYTDTLTPHRKQAEAWLKLYGTSLLSAQ</sequence>
<evidence type="ECO:0000259" key="1">
    <source>
        <dbReference type="Pfam" id="PF01863"/>
    </source>
</evidence>
<comment type="caution">
    <text evidence="2">The sequence shown here is derived from an EMBL/GenBank/DDBJ whole genome shotgun (WGS) entry which is preliminary data.</text>
</comment>
<dbReference type="Gene3D" id="3.30.2010.10">
    <property type="entry name" value="Metalloproteases ('zincins'), catalytic domain"/>
    <property type="match status" value="1"/>
</dbReference>
<proteinExistence type="predicted"/>
<name>A0A0D6N222_9PROT</name>
<accession>A0A0D6N222</accession>
<dbReference type="EMBL" id="BAMV01000007">
    <property type="protein sequence ID" value="GAN59750.1"/>
    <property type="molecule type" value="Genomic_DNA"/>
</dbReference>
<dbReference type="InterPro" id="IPR002725">
    <property type="entry name" value="YgjP-like_metallopeptidase"/>
</dbReference>
<dbReference type="RefSeq" id="WP_048837822.1">
    <property type="nucleotide sequence ID" value="NZ_BAMV01000007.1"/>
</dbReference>
<evidence type="ECO:0000313" key="3">
    <source>
        <dbReference type="EMBL" id="GEL59272.1"/>
    </source>
</evidence>
<dbReference type="Proteomes" id="UP000321891">
    <property type="component" value="Unassembled WGS sequence"/>
</dbReference>
<evidence type="ECO:0000313" key="5">
    <source>
        <dbReference type="Proteomes" id="UP000321891"/>
    </source>
</evidence>
<dbReference type="CDD" id="cd07344">
    <property type="entry name" value="M48_yhfN_like"/>
    <property type="match status" value="1"/>
</dbReference>